<evidence type="ECO:0000313" key="2">
    <source>
        <dbReference type="EMBL" id="PVI03249.1"/>
    </source>
</evidence>
<feature type="transmembrane region" description="Helical" evidence="1">
    <location>
        <begin position="87"/>
        <end position="113"/>
    </location>
</feature>
<keyword evidence="1" id="KW-1133">Transmembrane helix</keyword>
<feature type="transmembrane region" description="Helical" evidence="1">
    <location>
        <begin position="561"/>
        <end position="583"/>
    </location>
</feature>
<dbReference type="EMBL" id="KZ805333">
    <property type="protein sequence ID" value="PVI03249.1"/>
    <property type="molecule type" value="Genomic_DNA"/>
</dbReference>
<dbReference type="AlphaFoldDB" id="A0A2V1DYV7"/>
<sequence length="658" mass="73338">MAFIHLPRYGSVPLLEKEEEIESGPLRRKPAPNTSIIARVGYYSCGVLSIGSLVILAAFSYLSFLWWSRGGLWSQIVLNTMVAPSVTLASLAIRTSIGFQAIVCTAMIAALALRWHQVKTAESAAISLFRFANSGPSSLLLPLLGSSEFRVPGAGLLILCLTTITLCSNVISTTLVSDLDVAVIPGYSVENPAFGQHLTNQTYNIPRLNGMNTPLMHRRRADEYPSFAERTLGKPSLMMRHVCVRPQINISNFTQARYDDLYGKKLFGNVFADPDKTGSELFDTTRIDVDCVLHDNEFDVCLLHTNSISESPMLNSTDFGIGAMLNHTHVREIDAQTYLVFMPPDFDGRNTSRDEWLYTNLDAYDIDANETASGFAGYITLCSTLILDKYMHISASRPGNITEPSVHWTDPDDYGRLKFDTEAIRKQLGVYENYTLQERGLLLVESWDRPTTLLDTYFDSLPPESDETENPFHWARDNQLVFINWTFADASVGRGFDNYLFSIANDTLQLTTHPALMFQAIDTIIHSMTYYAEYSAFNLHDPSARIRYFEQALQPVKKRGYWAAAAIIACHFLIMSVISILYISGSGEGDILGQAWVAVTQLKSDEAALIGQNDGTLMDRDVKKLLKENDLANKRVGLVNNNGQGYVIGSLAKEDVRE</sequence>
<proteinExistence type="predicted"/>
<dbReference type="OrthoDB" id="5428040at2759"/>
<keyword evidence="3" id="KW-1185">Reference proteome</keyword>
<gene>
    <name evidence="2" type="ORF">DM02DRAFT_698120</name>
</gene>
<evidence type="ECO:0000313" key="3">
    <source>
        <dbReference type="Proteomes" id="UP000244855"/>
    </source>
</evidence>
<accession>A0A2V1DYV7</accession>
<evidence type="ECO:0000256" key="1">
    <source>
        <dbReference type="SAM" id="Phobius"/>
    </source>
</evidence>
<feature type="transmembrane region" description="Helical" evidence="1">
    <location>
        <begin position="40"/>
        <end position="67"/>
    </location>
</feature>
<name>A0A2V1DYV7_9PLEO</name>
<organism evidence="2 3">
    <name type="scientific">Periconia macrospinosa</name>
    <dbReference type="NCBI Taxonomy" id="97972"/>
    <lineage>
        <taxon>Eukaryota</taxon>
        <taxon>Fungi</taxon>
        <taxon>Dikarya</taxon>
        <taxon>Ascomycota</taxon>
        <taxon>Pezizomycotina</taxon>
        <taxon>Dothideomycetes</taxon>
        <taxon>Pleosporomycetidae</taxon>
        <taxon>Pleosporales</taxon>
        <taxon>Massarineae</taxon>
        <taxon>Periconiaceae</taxon>
        <taxon>Periconia</taxon>
    </lineage>
</organism>
<keyword evidence="1" id="KW-0472">Membrane</keyword>
<keyword evidence="1" id="KW-0812">Transmembrane</keyword>
<reference evidence="2 3" key="1">
    <citation type="journal article" date="2018" name="Sci. Rep.">
        <title>Comparative genomics provides insights into the lifestyle and reveals functional heterogeneity of dark septate endophytic fungi.</title>
        <authorList>
            <person name="Knapp D.G."/>
            <person name="Nemeth J.B."/>
            <person name="Barry K."/>
            <person name="Hainaut M."/>
            <person name="Henrissat B."/>
            <person name="Johnson J."/>
            <person name="Kuo A."/>
            <person name="Lim J.H.P."/>
            <person name="Lipzen A."/>
            <person name="Nolan M."/>
            <person name="Ohm R.A."/>
            <person name="Tamas L."/>
            <person name="Grigoriev I.V."/>
            <person name="Spatafora J.W."/>
            <person name="Nagy L.G."/>
            <person name="Kovacs G.M."/>
        </authorList>
    </citation>
    <scope>NUCLEOTIDE SEQUENCE [LARGE SCALE GENOMIC DNA]</scope>
    <source>
        <strain evidence="2 3">DSE2036</strain>
    </source>
</reference>
<protein>
    <submittedName>
        <fullName evidence="2">Uncharacterized protein</fullName>
    </submittedName>
</protein>
<dbReference type="Proteomes" id="UP000244855">
    <property type="component" value="Unassembled WGS sequence"/>
</dbReference>